<evidence type="ECO:0000313" key="8">
    <source>
        <dbReference type="EMBL" id="CAG7835148.1"/>
    </source>
</evidence>
<keyword evidence="3 6" id="KW-1133">Transmembrane helix</keyword>
<dbReference type="Proteomes" id="UP000708208">
    <property type="component" value="Unassembled WGS sequence"/>
</dbReference>
<feature type="domain" description="MARVEL" evidence="7">
    <location>
        <begin position="8"/>
        <end position="140"/>
    </location>
</feature>
<dbReference type="AlphaFoldDB" id="A0A8J2LNE0"/>
<feature type="transmembrane region" description="Helical" evidence="6">
    <location>
        <begin position="12"/>
        <end position="32"/>
    </location>
</feature>
<dbReference type="InterPro" id="IPR008253">
    <property type="entry name" value="Marvel"/>
</dbReference>
<feature type="transmembrane region" description="Helical" evidence="6">
    <location>
        <begin position="80"/>
        <end position="102"/>
    </location>
</feature>
<accession>A0A8J2LNE0</accession>
<evidence type="ECO:0000313" key="9">
    <source>
        <dbReference type="Proteomes" id="UP000708208"/>
    </source>
</evidence>
<evidence type="ECO:0000256" key="6">
    <source>
        <dbReference type="SAM" id="Phobius"/>
    </source>
</evidence>
<evidence type="ECO:0000256" key="4">
    <source>
        <dbReference type="ARBA" id="ARBA00023136"/>
    </source>
</evidence>
<feature type="transmembrane region" description="Helical" evidence="6">
    <location>
        <begin position="114"/>
        <end position="136"/>
    </location>
</feature>
<keyword evidence="2 5" id="KW-0812">Transmembrane</keyword>
<evidence type="ECO:0000256" key="5">
    <source>
        <dbReference type="PROSITE-ProRule" id="PRU00581"/>
    </source>
</evidence>
<dbReference type="GO" id="GO:0016020">
    <property type="term" value="C:membrane"/>
    <property type="evidence" value="ECO:0007669"/>
    <property type="project" value="UniProtKB-SubCell"/>
</dbReference>
<keyword evidence="9" id="KW-1185">Reference proteome</keyword>
<name>A0A8J2LNE0_9HEXA</name>
<feature type="transmembrane region" description="Helical" evidence="6">
    <location>
        <begin position="44"/>
        <end position="68"/>
    </location>
</feature>
<comment type="subcellular location">
    <subcellularLocation>
        <location evidence="1">Membrane</location>
        <topology evidence="1">Multi-pass membrane protein</topology>
    </subcellularLocation>
</comment>
<evidence type="ECO:0000256" key="3">
    <source>
        <dbReference type="ARBA" id="ARBA00022989"/>
    </source>
</evidence>
<sequence length="142" mass="15520">MATIEQGRMLDLIGQLKVATVVVGLVDVGLVSASYVHDSSAEEYFLAIVCLAFMLSLLFVILILLSLIPITDVWKKIDMVFHGVIAVLLMVGVLVQLIQVIHHRELSGGKVATRVFALIFGVMNTGTYSYIAITIFRTPNVT</sequence>
<protein>
    <recommendedName>
        <fullName evidence="7">MARVEL domain-containing protein</fullName>
    </recommendedName>
</protein>
<dbReference type="PROSITE" id="PS51225">
    <property type="entry name" value="MARVEL"/>
    <property type="match status" value="1"/>
</dbReference>
<dbReference type="EMBL" id="CAJVCH010570539">
    <property type="protein sequence ID" value="CAG7835148.1"/>
    <property type="molecule type" value="Genomic_DNA"/>
</dbReference>
<proteinExistence type="predicted"/>
<evidence type="ECO:0000259" key="7">
    <source>
        <dbReference type="PROSITE" id="PS51225"/>
    </source>
</evidence>
<evidence type="ECO:0000256" key="1">
    <source>
        <dbReference type="ARBA" id="ARBA00004141"/>
    </source>
</evidence>
<comment type="caution">
    <text evidence="8">The sequence shown here is derived from an EMBL/GenBank/DDBJ whole genome shotgun (WGS) entry which is preliminary data.</text>
</comment>
<evidence type="ECO:0000256" key="2">
    <source>
        <dbReference type="ARBA" id="ARBA00022692"/>
    </source>
</evidence>
<gene>
    <name evidence="8" type="ORF">AFUS01_LOCUS44561</name>
</gene>
<keyword evidence="4 5" id="KW-0472">Membrane</keyword>
<organism evidence="8 9">
    <name type="scientific">Allacma fusca</name>
    <dbReference type="NCBI Taxonomy" id="39272"/>
    <lineage>
        <taxon>Eukaryota</taxon>
        <taxon>Metazoa</taxon>
        <taxon>Ecdysozoa</taxon>
        <taxon>Arthropoda</taxon>
        <taxon>Hexapoda</taxon>
        <taxon>Collembola</taxon>
        <taxon>Symphypleona</taxon>
        <taxon>Sminthuridae</taxon>
        <taxon>Allacma</taxon>
    </lineage>
</organism>
<reference evidence="8" key="1">
    <citation type="submission" date="2021-06" db="EMBL/GenBank/DDBJ databases">
        <authorList>
            <person name="Hodson N. C."/>
            <person name="Mongue J. A."/>
            <person name="Jaron S. K."/>
        </authorList>
    </citation>
    <scope>NUCLEOTIDE SEQUENCE</scope>
</reference>